<keyword evidence="1" id="KW-0689">Ribosomal protein</keyword>
<dbReference type="Gene3D" id="2.30.170.40">
    <property type="entry name" value="Ribosomal protein L28/L24"/>
    <property type="match status" value="1"/>
</dbReference>
<evidence type="ECO:0000313" key="3">
    <source>
        <dbReference type="EMBL" id="AKQ02460.1"/>
    </source>
</evidence>
<evidence type="ECO:0008006" key="4">
    <source>
        <dbReference type="Google" id="ProtNLM"/>
    </source>
</evidence>
<protein>
    <recommendedName>
        <fullName evidence="4">50S ribosomal protein L28</fullName>
    </recommendedName>
</protein>
<accession>A0A0H4T6X8</accession>
<dbReference type="GO" id="GO:0003735">
    <property type="term" value="F:structural constituent of ribosome"/>
    <property type="evidence" value="ECO:0007669"/>
    <property type="project" value="InterPro"/>
</dbReference>
<dbReference type="EMBL" id="KT007000">
    <property type="protein sequence ID" value="AKQ02460.1"/>
    <property type="molecule type" value="Genomic_DNA"/>
</dbReference>
<dbReference type="InterPro" id="IPR034704">
    <property type="entry name" value="Ribosomal_bL28/bL31-like_sf"/>
</dbReference>
<dbReference type="InterPro" id="IPR037147">
    <property type="entry name" value="Ribosomal_bL28_sf"/>
</dbReference>
<evidence type="ECO:0000256" key="1">
    <source>
        <dbReference type="ARBA" id="ARBA00022980"/>
    </source>
</evidence>
<dbReference type="GO" id="GO:0005840">
    <property type="term" value="C:ribosome"/>
    <property type="evidence" value="ECO:0007669"/>
    <property type="project" value="UniProtKB-KW"/>
</dbReference>
<dbReference type="GO" id="GO:1990904">
    <property type="term" value="C:ribonucleoprotein complex"/>
    <property type="evidence" value="ECO:0007669"/>
    <property type="project" value="UniProtKB-KW"/>
</dbReference>
<evidence type="ECO:0000256" key="2">
    <source>
        <dbReference type="ARBA" id="ARBA00023274"/>
    </source>
</evidence>
<proteinExistence type="predicted"/>
<dbReference type="AlphaFoldDB" id="A0A0H4T6X8"/>
<keyword evidence="2" id="KW-0687">Ribonucleoprotein</keyword>
<reference evidence="3" key="1">
    <citation type="journal article" date="2015" name="ISME J.">
        <title>Aquifer environment selects for microbial species cohorts in sediment and groundwater.</title>
        <authorList>
            <person name="Hug L.A."/>
            <person name="Thomas B.C."/>
            <person name="Brown C.T."/>
            <person name="Frischkorn K.R."/>
            <person name="Williams K.H."/>
            <person name="Tringe S.G."/>
            <person name="Banfield J.F."/>
        </authorList>
    </citation>
    <scope>NUCLEOTIDE SEQUENCE</scope>
</reference>
<sequence length="66" mass="7377">MRQCEICGKGSRMVGKRIKLRGHYNPTIKKRKYPNLQKTQAPDGRKVLACANCIKGFSKQSVKVGA</sequence>
<organism evidence="3">
    <name type="scientific">uncultured Parcubacteria bacterium Rifle_16ft_4_minimus_37647</name>
    <dbReference type="NCBI Taxonomy" id="1665140"/>
    <lineage>
        <taxon>Bacteria</taxon>
        <taxon>Candidatus Parcubacteria</taxon>
        <taxon>environmental samples</taxon>
    </lineage>
</organism>
<dbReference type="SUPFAM" id="SSF143800">
    <property type="entry name" value="L28p-like"/>
    <property type="match status" value="1"/>
</dbReference>
<name>A0A0H4T6X8_9BACT</name>